<name>A0ABP9I851_9ACTN</name>
<proteinExistence type="predicted"/>
<dbReference type="RefSeq" id="WP_345679961.1">
    <property type="nucleotide sequence ID" value="NZ_BAABHS010000038.1"/>
</dbReference>
<feature type="region of interest" description="Disordered" evidence="1">
    <location>
        <begin position="212"/>
        <end position="231"/>
    </location>
</feature>
<evidence type="ECO:0000313" key="2">
    <source>
        <dbReference type="EMBL" id="GAA4989812.1"/>
    </source>
</evidence>
<reference evidence="3" key="1">
    <citation type="journal article" date="2019" name="Int. J. Syst. Evol. Microbiol.">
        <title>The Global Catalogue of Microorganisms (GCM) 10K type strain sequencing project: providing services to taxonomists for standard genome sequencing and annotation.</title>
        <authorList>
            <consortium name="The Broad Institute Genomics Platform"/>
            <consortium name="The Broad Institute Genome Sequencing Center for Infectious Disease"/>
            <person name="Wu L."/>
            <person name="Ma J."/>
        </authorList>
    </citation>
    <scope>NUCLEOTIDE SEQUENCE [LARGE SCALE GENOMIC DNA]</scope>
    <source>
        <strain evidence="3">JCM 17986</strain>
    </source>
</reference>
<feature type="region of interest" description="Disordered" evidence="1">
    <location>
        <begin position="1"/>
        <end position="22"/>
    </location>
</feature>
<protein>
    <submittedName>
        <fullName evidence="2">Uncharacterized protein</fullName>
    </submittedName>
</protein>
<organism evidence="2 3">
    <name type="scientific">Yinghuangia aomiensis</name>
    <dbReference type="NCBI Taxonomy" id="676205"/>
    <lineage>
        <taxon>Bacteria</taxon>
        <taxon>Bacillati</taxon>
        <taxon>Actinomycetota</taxon>
        <taxon>Actinomycetes</taxon>
        <taxon>Kitasatosporales</taxon>
        <taxon>Streptomycetaceae</taxon>
        <taxon>Yinghuangia</taxon>
    </lineage>
</organism>
<accession>A0ABP9I851</accession>
<dbReference type="EMBL" id="BAABHS010000038">
    <property type="protein sequence ID" value="GAA4989812.1"/>
    <property type="molecule type" value="Genomic_DNA"/>
</dbReference>
<feature type="compositionally biased region" description="Pro residues" evidence="1">
    <location>
        <begin position="97"/>
        <end position="109"/>
    </location>
</feature>
<evidence type="ECO:0000256" key="1">
    <source>
        <dbReference type="SAM" id="MobiDB-lite"/>
    </source>
</evidence>
<comment type="caution">
    <text evidence="2">The sequence shown here is derived from an EMBL/GenBank/DDBJ whole genome shotgun (WGS) entry which is preliminary data.</text>
</comment>
<dbReference type="Proteomes" id="UP001500466">
    <property type="component" value="Unassembled WGS sequence"/>
</dbReference>
<keyword evidence="3" id="KW-1185">Reference proteome</keyword>
<sequence>MRKGELSTLLGDGQETRQNTRENTARVEQAVAAHADAVRAAVDRSREESVRVLTGEITALRADVRAARNSAATAGAVQDLRQDLRELRTLLQQTDPNPAPTAPPTQAEPPDPETQSAHALEGAAPVPPATGTSPTDENVIAAPDPTTEAAPVHDTPATPDPDPAGHNDAEPPAVVGDVLAQLREIVAGNAYEDLRREVAELRDAIAALRIPADATQDPQPPAAGDDAQAASAAAAMKDHEDLLLAAARISSAPVLCHRDTWEFLVAKAGAHQHFRHPPQVTALEDGRVEGELSGRSLIAVLISLWKTKSNRDESGDWALAQGFYQRIADRLTHLATDGKRVRIELDDRDGAADPDTDAA</sequence>
<feature type="region of interest" description="Disordered" evidence="1">
    <location>
        <begin position="93"/>
        <end position="172"/>
    </location>
</feature>
<evidence type="ECO:0000313" key="3">
    <source>
        <dbReference type="Proteomes" id="UP001500466"/>
    </source>
</evidence>
<gene>
    <name evidence="2" type="ORF">GCM10023205_71260</name>
</gene>